<dbReference type="AlphaFoldDB" id="A0A9N9IQS6"/>
<accession>A0A9N9IQS6</accession>
<gene>
    <name evidence="1" type="ORF">ALEPTO_LOCUS13068</name>
</gene>
<sequence>MSDPIDQLFDSHIIHNQSYDLLITMFLRSIFLDIHKLYLVFLSTLSSDKDTYTFLENCSSSLEDFIFFLYERDNKKAFSLFSRTINRTIRVASVLNWDGYGKDNITLDYLNSGLNKLSFNDTSS</sequence>
<comment type="caution">
    <text evidence="1">The sequence shown here is derived from an EMBL/GenBank/DDBJ whole genome shotgun (WGS) entry which is preliminary data.</text>
</comment>
<name>A0A9N9IQS6_9GLOM</name>
<keyword evidence="2" id="KW-1185">Reference proteome</keyword>
<evidence type="ECO:0000313" key="1">
    <source>
        <dbReference type="EMBL" id="CAG8744097.1"/>
    </source>
</evidence>
<dbReference type="EMBL" id="CAJVPS010036846">
    <property type="protein sequence ID" value="CAG8744097.1"/>
    <property type="molecule type" value="Genomic_DNA"/>
</dbReference>
<reference evidence="1" key="1">
    <citation type="submission" date="2021-06" db="EMBL/GenBank/DDBJ databases">
        <authorList>
            <person name="Kallberg Y."/>
            <person name="Tangrot J."/>
            <person name="Rosling A."/>
        </authorList>
    </citation>
    <scope>NUCLEOTIDE SEQUENCE</scope>
    <source>
        <strain evidence="1">FL130A</strain>
    </source>
</reference>
<protein>
    <submittedName>
        <fullName evidence="1">3767_t:CDS:1</fullName>
    </submittedName>
</protein>
<evidence type="ECO:0000313" key="2">
    <source>
        <dbReference type="Proteomes" id="UP000789508"/>
    </source>
</evidence>
<organism evidence="1 2">
    <name type="scientific">Ambispora leptoticha</name>
    <dbReference type="NCBI Taxonomy" id="144679"/>
    <lineage>
        <taxon>Eukaryota</taxon>
        <taxon>Fungi</taxon>
        <taxon>Fungi incertae sedis</taxon>
        <taxon>Mucoromycota</taxon>
        <taxon>Glomeromycotina</taxon>
        <taxon>Glomeromycetes</taxon>
        <taxon>Archaeosporales</taxon>
        <taxon>Ambisporaceae</taxon>
        <taxon>Ambispora</taxon>
    </lineage>
</organism>
<proteinExistence type="predicted"/>
<dbReference type="OrthoDB" id="2493772at2759"/>
<dbReference type="Proteomes" id="UP000789508">
    <property type="component" value="Unassembled WGS sequence"/>
</dbReference>
<feature type="non-terminal residue" evidence="1">
    <location>
        <position position="124"/>
    </location>
</feature>